<dbReference type="SMART" id="SM00267">
    <property type="entry name" value="GGDEF"/>
    <property type="match status" value="1"/>
</dbReference>
<dbReference type="NCBIfam" id="TIGR00254">
    <property type="entry name" value="GGDEF"/>
    <property type="match status" value="1"/>
</dbReference>
<dbReference type="GO" id="GO:0052621">
    <property type="term" value="F:diguanylate cyclase activity"/>
    <property type="evidence" value="ECO:0007669"/>
    <property type="project" value="UniProtKB-EC"/>
</dbReference>
<proteinExistence type="predicted"/>
<organism evidence="5 6">
    <name type="scientific">Inhella proteolytica</name>
    <dbReference type="NCBI Taxonomy" id="2795029"/>
    <lineage>
        <taxon>Bacteria</taxon>
        <taxon>Pseudomonadati</taxon>
        <taxon>Pseudomonadota</taxon>
        <taxon>Betaproteobacteria</taxon>
        <taxon>Burkholderiales</taxon>
        <taxon>Sphaerotilaceae</taxon>
        <taxon>Inhella</taxon>
    </lineage>
</organism>
<feature type="transmembrane region" description="Helical" evidence="3">
    <location>
        <begin position="32"/>
        <end position="50"/>
    </location>
</feature>
<dbReference type="InterPro" id="IPR029787">
    <property type="entry name" value="Nucleotide_cyclase"/>
</dbReference>
<gene>
    <name evidence="5" type="ORF">I7X39_21850</name>
</gene>
<feature type="transmembrane region" description="Helical" evidence="3">
    <location>
        <begin position="112"/>
        <end position="130"/>
    </location>
</feature>
<feature type="domain" description="GGDEF" evidence="4">
    <location>
        <begin position="243"/>
        <end position="374"/>
    </location>
</feature>
<comment type="catalytic activity">
    <reaction evidence="2">
        <text>2 GTP = 3',3'-c-di-GMP + 2 diphosphate</text>
        <dbReference type="Rhea" id="RHEA:24898"/>
        <dbReference type="ChEBI" id="CHEBI:33019"/>
        <dbReference type="ChEBI" id="CHEBI:37565"/>
        <dbReference type="ChEBI" id="CHEBI:58805"/>
        <dbReference type="EC" id="2.7.7.65"/>
    </reaction>
</comment>
<reference evidence="5" key="1">
    <citation type="submission" date="2020-12" db="EMBL/GenBank/DDBJ databases">
        <title>The genome sequence of Inhella sp. 1Y17.</title>
        <authorList>
            <person name="Liu Y."/>
        </authorList>
    </citation>
    <scope>NUCLEOTIDE SEQUENCE</scope>
    <source>
        <strain evidence="5">1Y17</strain>
    </source>
</reference>
<dbReference type="PANTHER" id="PTHR45138:SF9">
    <property type="entry name" value="DIGUANYLATE CYCLASE DGCM-RELATED"/>
    <property type="match status" value="1"/>
</dbReference>
<feature type="transmembrane region" description="Helical" evidence="3">
    <location>
        <begin position="56"/>
        <end position="77"/>
    </location>
</feature>
<dbReference type="FunFam" id="3.30.70.270:FF:000001">
    <property type="entry name" value="Diguanylate cyclase domain protein"/>
    <property type="match status" value="1"/>
</dbReference>
<dbReference type="GO" id="GO:0005886">
    <property type="term" value="C:plasma membrane"/>
    <property type="evidence" value="ECO:0007669"/>
    <property type="project" value="TreeGrafter"/>
</dbReference>
<dbReference type="AlphaFoldDB" id="A0A931J7A1"/>
<dbReference type="InterPro" id="IPR050469">
    <property type="entry name" value="Diguanylate_Cyclase"/>
</dbReference>
<evidence type="ECO:0000313" key="5">
    <source>
        <dbReference type="EMBL" id="MBH9579551.1"/>
    </source>
</evidence>
<keyword evidence="6" id="KW-1185">Reference proteome</keyword>
<protein>
    <recommendedName>
        <fullName evidence="1">diguanylate cyclase</fullName>
        <ecNumber evidence="1">2.7.7.65</ecNumber>
    </recommendedName>
</protein>
<dbReference type="PROSITE" id="PS50887">
    <property type="entry name" value="GGDEF"/>
    <property type="match status" value="1"/>
</dbReference>
<dbReference type="RefSeq" id="WP_198113499.1">
    <property type="nucleotide sequence ID" value="NZ_JAEDAK010000025.1"/>
</dbReference>
<evidence type="ECO:0000259" key="4">
    <source>
        <dbReference type="PROSITE" id="PS50887"/>
    </source>
</evidence>
<feature type="transmembrane region" description="Helical" evidence="3">
    <location>
        <begin position="170"/>
        <end position="189"/>
    </location>
</feature>
<evidence type="ECO:0000256" key="3">
    <source>
        <dbReference type="SAM" id="Phobius"/>
    </source>
</evidence>
<keyword evidence="3" id="KW-1133">Transmembrane helix</keyword>
<keyword evidence="3" id="KW-0472">Membrane</keyword>
<dbReference type="GO" id="GO:0043709">
    <property type="term" value="P:cell adhesion involved in single-species biofilm formation"/>
    <property type="evidence" value="ECO:0007669"/>
    <property type="project" value="TreeGrafter"/>
</dbReference>
<evidence type="ECO:0000313" key="6">
    <source>
        <dbReference type="Proteomes" id="UP000613266"/>
    </source>
</evidence>
<name>A0A931J7A1_9BURK</name>
<dbReference type="CDD" id="cd01949">
    <property type="entry name" value="GGDEF"/>
    <property type="match status" value="1"/>
</dbReference>
<evidence type="ECO:0000256" key="1">
    <source>
        <dbReference type="ARBA" id="ARBA00012528"/>
    </source>
</evidence>
<accession>A0A931J7A1</accession>
<dbReference type="Proteomes" id="UP000613266">
    <property type="component" value="Unassembled WGS sequence"/>
</dbReference>
<dbReference type="PANTHER" id="PTHR45138">
    <property type="entry name" value="REGULATORY COMPONENTS OF SENSORY TRANSDUCTION SYSTEM"/>
    <property type="match status" value="1"/>
</dbReference>
<comment type="caution">
    <text evidence="5">The sequence shown here is derived from an EMBL/GenBank/DDBJ whole genome shotgun (WGS) entry which is preliminary data.</text>
</comment>
<evidence type="ECO:0000256" key="2">
    <source>
        <dbReference type="ARBA" id="ARBA00034247"/>
    </source>
</evidence>
<keyword evidence="3" id="KW-0812">Transmembrane</keyword>
<dbReference type="SUPFAM" id="SSF55073">
    <property type="entry name" value="Nucleotide cyclase"/>
    <property type="match status" value="1"/>
</dbReference>
<dbReference type="Pfam" id="PF00990">
    <property type="entry name" value="GGDEF"/>
    <property type="match status" value="1"/>
</dbReference>
<dbReference type="EMBL" id="JAEDAK010000025">
    <property type="protein sequence ID" value="MBH9579551.1"/>
    <property type="molecule type" value="Genomic_DNA"/>
</dbReference>
<dbReference type="GO" id="GO:1902201">
    <property type="term" value="P:negative regulation of bacterial-type flagellum-dependent cell motility"/>
    <property type="evidence" value="ECO:0007669"/>
    <property type="project" value="TreeGrafter"/>
</dbReference>
<dbReference type="InterPro" id="IPR000160">
    <property type="entry name" value="GGDEF_dom"/>
</dbReference>
<feature type="transmembrane region" description="Helical" evidence="3">
    <location>
        <begin position="137"/>
        <end position="158"/>
    </location>
</feature>
<sequence>MSPKRRQTDKPQPLEGLLGREPKLRQRMAQQLLSFGLVLANSLMLGYAVLLARTPLGWWLLWVGLALTVQLGISLAVRLGWTARLPDPSLASTQIGLMLLLGAAAYPLSGPLRGLVVPMMMLTLAFGMFAPSGRAMLRLNALGLALILSAMAFDFWVWPGRGQPAETVGHALFAMVCFPGLGLLLLRMARLRERQREQRQALNEALTRINRLATRDDLTGLYNRRHGKHVLQQALQRQKRKPTGLLAVLLDLDHFKKINDTKGHAAGDAVLRCFAKALHQSLRKGDTAVRWGGEEFVVVLEPTASEGLLAWVARLKLAIERQPLVTERPELRFTFSGGAAFWRPGETLEQWLERADAALYRAKAEGRDRVIEAS</sequence>
<dbReference type="Gene3D" id="3.30.70.270">
    <property type="match status" value="1"/>
</dbReference>
<dbReference type="InterPro" id="IPR043128">
    <property type="entry name" value="Rev_trsase/Diguanyl_cyclase"/>
</dbReference>
<dbReference type="EC" id="2.7.7.65" evidence="1"/>
<feature type="transmembrane region" description="Helical" evidence="3">
    <location>
        <begin position="89"/>
        <end position="106"/>
    </location>
</feature>